<name>A0A9P4J7A7_9PEZI</name>
<comment type="caution">
    <text evidence="1">The sequence shown here is derived from an EMBL/GenBank/DDBJ whole genome shotgun (WGS) entry which is preliminary data.</text>
</comment>
<dbReference type="Proteomes" id="UP000799439">
    <property type="component" value="Unassembled WGS sequence"/>
</dbReference>
<dbReference type="EMBL" id="ML996084">
    <property type="protein sequence ID" value="KAF2153664.1"/>
    <property type="molecule type" value="Genomic_DNA"/>
</dbReference>
<dbReference type="AlphaFoldDB" id="A0A9P4J7A7"/>
<evidence type="ECO:0000313" key="1">
    <source>
        <dbReference type="EMBL" id="KAF2153664.1"/>
    </source>
</evidence>
<evidence type="ECO:0000313" key="2">
    <source>
        <dbReference type="Proteomes" id="UP000799439"/>
    </source>
</evidence>
<keyword evidence="2" id="KW-1185">Reference proteome</keyword>
<reference evidence="1" key="1">
    <citation type="journal article" date="2020" name="Stud. Mycol.">
        <title>101 Dothideomycetes genomes: a test case for predicting lifestyles and emergence of pathogens.</title>
        <authorList>
            <person name="Haridas S."/>
            <person name="Albert R."/>
            <person name="Binder M."/>
            <person name="Bloem J."/>
            <person name="Labutti K."/>
            <person name="Salamov A."/>
            <person name="Andreopoulos B."/>
            <person name="Baker S."/>
            <person name="Barry K."/>
            <person name="Bills G."/>
            <person name="Bluhm B."/>
            <person name="Cannon C."/>
            <person name="Castanera R."/>
            <person name="Culley D."/>
            <person name="Daum C."/>
            <person name="Ezra D."/>
            <person name="Gonzalez J."/>
            <person name="Henrissat B."/>
            <person name="Kuo A."/>
            <person name="Liang C."/>
            <person name="Lipzen A."/>
            <person name="Lutzoni F."/>
            <person name="Magnuson J."/>
            <person name="Mondo S."/>
            <person name="Nolan M."/>
            <person name="Ohm R."/>
            <person name="Pangilinan J."/>
            <person name="Park H.-J."/>
            <person name="Ramirez L."/>
            <person name="Alfaro M."/>
            <person name="Sun H."/>
            <person name="Tritt A."/>
            <person name="Yoshinaga Y."/>
            <person name="Zwiers L.-H."/>
            <person name="Turgeon B."/>
            <person name="Goodwin S."/>
            <person name="Spatafora J."/>
            <person name="Crous P."/>
            <person name="Grigoriev I."/>
        </authorList>
    </citation>
    <scope>NUCLEOTIDE SEQUENCE</scope>
    <source>
        <strain evidence="1">CBS 260.36</strain>
    </source>
</reference>
<dbReference type="OrthoDB" id="3816339at2759"/>
<organism evidence="1 2">
    <name type="scientific">Myriangium duriaei CBS 260.36</name>
    <dbReference type="NCBI Taxonomy" id="1168546"/>
    <lineage>
        <taxon>Eukaryota</taxon>
        <taxon>Fungi</taxon>
        <taxon>Dikarya</taxon>
        <taxon>Ascomycota</taxon>
        <taxon>Pezizomycotina</taxon>
        <taxon>Dothideomycetes</taxon>
        <taxon>Dothideomycetidae</taxon>
        <taxon>Myriangiales</taxon>
        <taxon>Myriangiaceae</taxon>
        <taxon>Myriangium</taxon>
    </lineage>
</organism>
<accession>A0A9P4J7A7</accession>
<proteinExistence type="predicted"/>
<gene>
    <name evidence="1" type="ORF">K461DRAFT_319914</name>
</gene>
<sequence length="199" mass="22037">MALLPILSSRILSCVDYNDLPDADDRLDLPTPFLATLGALFIEHNVNKAFGLTVLNKHFELQAGEVMVHEGRICCPRTSIEGLVGHSFFLNDSNFQAYEYQDDTPSLTSPPKAFLVELRSILVDSGLQNLLALTRIDPDLPRSLEACGPNRTHISVPVRDDMSLTPKNTTGTTWRFERFSHGGLGIMVVSVRKKNTDSP</sequence>
<protein>
    <submittedName>
        <fullName evidence="1">Uncharacterized protein</fullName>
    </submittedName>
</protein>